<evidence type="ECO:0000313" key="1">
    <source>
        <dbReference type="EMBL" id="MBB4961054.1"/>
    </source>
</evidence>
<gene>
    <name evidence="1" type="ORF">FHR38_004787</name>
</gene>
<sequence length="65" mass="7014">MRLTVDRSIRHAGNGISEPVLAMLVAVLATSEAVLATSEATLAMSEAAAANMDCRIRRSMLRFHE</sequence>
<dbReference type="Proteomes" id="UP000578819">
    <property type="component" value="Unassembled WGS sequence"/>
</dbReference>
<comment type="caution">
    <text evidence="1">The sequence shown here is derived from an EMBL/GenBank/DDBJ whole genome shotgun (WGS) entry which is preliminary data.</text>
</comment>
<dbReference type="EMBL" id="JACHJW010000001">
    <property type="protein sequence ID" value="MBB4961054.1"/>
    <property type="molecule type" value="Genomic_DNA"/>
</dbReference>
<organism evidence="1 2">
    <name type="scientific">Micromonospora polyrhachis</name>
    <dbReference type="NCBI Taxonomy" id="1282883"/>
    <lineage>
        <taxon>Bacteria</taxon>
        <taxon>Bacillati</taxon>
        <taxon>Actinomycetota</taxon>
        <taxon>Actinomycetes</taxon>
        <taxon>Micromonosporales</taxon>
        <taxon>Micromonosporaceae</taxon>
        <taxon>Micromonospora</taxon>
    </lineage>
</organism>
<evidence type="ECO:0000313" key="2">
    <source>
        <dbReference type="Proteomes" id="UP000578819"/>
    </source>
</evidence>
<accession>A0A7W7WRL6</accession>
<keyword evidence="2" id="KW-1185">Reference proteome</keyword>
<proteinExistence type="predicted"/>
<name>A0A7W7WRL6_9ACTN</name>
<reference evidence="1 2" key="1">
    <citation type="submission" date="2020-08" db="EMBL/GenBank/DDBJ databases">
        <title>Sequencing the genomes of 1000 actinobacteria strains.</title>
        <authorList>
            <person name="Klenk H.-P."/>
        </authorList>
    </citation>
    <scope>NUCLEOTIDE SEQUENCE [LARGE SCALE GENOMIC DNA]</scope>
    <source>
        <strain evidence="1 2">DSM 45886</strain>
    </source>
</reference>
<dbReference type="AlphaFoldDB" id="A0A7W7WRL6"/>
<protein>
    <submittedName>
        <fullName evidence="1">Uncharacterized protein</fullName>
    </submittedName>
</protein>